<name>A0AAN8UM61_9MAGN</name>
<dbReference type="EMBL" id="JBAMMX010000022">
    <property type="protein sequence ID" value="KAK6918145.1"/>
    <property type="molecule type" value="Genomic_DNA"/>
</dbReference>
<evidence type="ECO:0000313" key="1">
    <source>
        <dbReference type="EMBL" id="KAK6918145.1"/>
    </source>
</evidence>
<sequence>MKSEDKKAFFEGLEKNIEKENEKLANLHDWLHSNTENLDYGAGIEWLILAHLWKLAAQVGTLSFSNMYIADDEDAPEKVIPRRKGSSNGPEFIKNLVAVENAKPSYPVKKDEEHHSETCKSLVHEHVPSSSAAYDPKNKFLNNQRLLLSPVMALSGLGKNQERSIGNIQRKSLEGFESYNAATDPDVKSVMRDKGKDLDRWITEKEVQEAAELMDKIPMKGQKFIKKKVRKLKREMELFGPQAVVSKYSEYAEEKEEDYLWWLDLPCVLCIGLYTIEDGKQKIGLYSLEMAPNLELESKQYHVIAFEDAGDCKNLWYII</sequence>
<dbReference type="Proteomes" id="UP001370490">
    <property type="component" value="Unassembled WGS sequence"/>
</dbReference>
<organism evidence="1 2">
    <name type="scientific">Dillenia turbinata</name>
    <dbReference type="NCBI Taxonomy" id="194707"/>
    <lineage>
        <taxon>Eukaryota</taxon>
        <taxon>Viridiplantae</taxon>
        <taxon>Streptophyta</taxon>
        <taxon>Embryophyta</taxon>
        <taxon>Tracheophyta</taxon>
        <taxon>Spermatophyta</taxon>
        <taxon>Magnoliopsida</taxon>
        <taxon>eudicotyledons</taxon>
        <taxon>Gunneridae</taxon>
        <taxon>Pentapetalae</taxon>
        <taxon>Dilleniales</taxon>
        <taxon>Dilleniaceae</taxon>
        <taxon>Dillenia</taxon>
    </lineage>
</organism>
<proteinExistence type="predicted"/>
<accession>A0AAN8UM61</accession>
<reference evidence="1 2" key="1">
    <citation type="submission" date="2023-12" db="EMBL/GenBank/DDBJ databases">
        <title>A high-quality genome assembly for Dillenia turbinata (Dilleniales).</title>
        <authorList>
            <person name="Chanderbali A."/>
        </authorList>
    </citation>
    <scope>NUCLEOTIDE SEQUENCE [LARGE SCALE GENOMIC DNA]</scope>
    <source>
        <strain evidence="1">LSX21</strain>
        <tissue evidence="1">Leaf</tissue>
    </source>
</reference>
<gene>
    <name evidence="1" type="ORF">RJ641_016567</name>
</gene>
<dbReference type="PANTHER" id="PTHR34962">
    <property type="entry name" value="EMBRYO DEFECTIVE 1703-RELATED"/>
    <property type="match status" value="1"/>
</dbReference>
<protein>
    <submittedName>
        <fullName evidence="1">Uncharacterized protein</fullName>
    </submittedName>
</protein>
<evidence type="ECO:0000313" key="2">
    <source>
        <dbReference type="Proteomes" id="UP001370490"/>
    </source>
</evidence>
<keyword evidence="2" id="KW-1185">Reference proteome</keyword>
<comment type="caution">
    <text evidence="1">The sequence shown here is derived from an EMBL/GenBank/DDBJ whole genome shotgun (WGS) entry which is preliminary data.</text>
</comment>
<dbReference type="AlphaFoldDB" id="A0AAN8UM61"/>
<dbReference type="PANTHER" id="PTHR34962:SF1">
    <property type="entry name" value="EMBRYO DEFECTIVE 1703-RELATED"/>
    <property type="match status" value="1"/>
</dbReference>